<evidence type="ECO:0000256" key="1">
    <source>
        <dbReference type="SAM" id="Phobius"/>
    </source>
</evidence>
<organism evidence="3 4">
    <name type="scientific">Lawsonia intracellularis (strain PHE/MN1-00)</name>
    <dbReference type="NCBI Taxonomy" id="363253"/>
    <lineage>
        <taxon>Bacteria</taxon>
        <taxon>Pseudomonadati</taxon>
        <taxon>Thermodesulfobacteriota</taxon>
        <taxon>Desulfovibrionia</taxon>
        <taxon>Desulfovibrionales</taxon>
        <taxon>Desulfovibrionaceae</taxon>
        <taxon>Lawsonia</taxon>
    </lineage>
</organism>
<feature type="domain" description="Autotransporter" evidence="2">
    <location>
        <begin position="369"/>
        <end position="570"/>
    </location>
</feature>
<dbReference type="Pfam" id="PF03797">
    <property type="entry name" value="Autotransporter"/>
    <property type="match status" value="1"/>
</dbReference>
<keyword evidence="4" id="KW-1185">Reference proteome</keyword>
<dbReference type="EMBL" id="AM180255">
    <property type="protein sequence ID" value="CAJ54008.1"/>
    <property type="molecule type" value="Genomic_DNA"/>
</dbReference>
<dbReference type="Proteomes" id="UP000002430">
    <property type="component" value="Plasmid 3"/>
</dbReference>
<proteinExistence type="predicted"/>
<dbReference type="SUPFAM" id="SSF103515">
    <property type="entry name" value="Autotransporter"/>
    <property type="match status" value="1"/>
</dbReference>
<dbReference type="AlphaFoldDB" id="Q1MNS5"/>
<evidence type="ECO:0000259" key="2">
    <source>
        <dbReference type="Pfam" id="PF03797"/>
    </source>
</evidence>
<sequence length="597" mass="66045">MIKEYFIYTYKIIYIYNMLKEGIERLMGNYRYIFKQQEFYNKCIIKNILRKSVAVTILPFFLLVTSVNAFAMPGFSRNNGFNPLTNSDSESSTPSISSSSMFRNMCRRGNPCPYLTVGCIIGGVLGTVAGVLFSNMFTFPHSSERVGAVVTGTIGGCFVGFCAGLGIYYCSKRSSCVHENPTPEDGIPFYITLGDNTREANLCECSGSCECPLLAPSQRPFGSHQTDSHRGSGNRTSSCFLPGYNRDGQTSSLLGMQCILASSSEHVLMNLKALTLKAHEYSQESMGNMEDNYFPLQKKWLSGPSRGFISTFKNYKPSFISYRVFASMDNYQSNLEFKVRSGSAGVVTELFPGISVGLAYNRHTDTRKEYGGIQLNTGSGIVQSRSKTEALSAVVALNPETKGFTGHIASYYGWGKMQNNRSVTHGYSETTSKGKPDMSLTGLVGQVGYNIPIAKSVTLTPYVEYMYTMVKWDAYQELSGILPCEISGNKEQIIEKSIGLRSHWEVTSGSQLQTWVAGISGSHKKSGLHSRPLATSMPSYKAAVPVNKKQYTRTEVGLSYVVNITDMLEIGCNGILRFKQAKKIDSQYLALQAQYRY</sequence>
<dbReference type="InterPro" id="IPR005546">
    <property type="entry name" value="Autotransporte_beta"/>
</dbReference>
<keyword evidence="1" id="KW-0812">Transmembrane</keyword>
<accession>Q1MNS5</accession>
<evidence type="ECO:0000313" key="3">
    <source>
        <dbReference type="EMBL" id="CAJ54008.1"/>
    </source>
</evidence>
<keyword evidence="1" id="KW-0472">Membrane</keyword>
<geneLocation type="plasmid" evidence="4">
    <name>pLaw3</name>
</geneLocation>
<reference evidence="3 4" key="1">
    <citation type="submission" date="2005-11" db="EMBL/GenBank/DDBJ databases">
        <title>The complete genome sequence of Lawsonia intracellularis: the causative agent of proliferative enteropathy.</title>
        <authorList>
            <person name="Kaur K."/>
            <person name="Zhang Q."/>
            <person name="Beckler D."/>
            <person name="Munir S."/>
            <person name="Li L."/>
            <person name="Kinsley K."/>
            <person name="Herron L."/>
            <person name="Peterson A."/>
            <person name="May B."/>
            <person name="Singh S."/>
            <person name="Gebhart C."/>
            <person name="Kapur V."/>
        </authorList>
    </citation>
    <scope>NUCLEOTIDE SEQUENCE [LARGE SCALE GENOMIC DNA]</scope>
    <source>
        <strain evidence="3 4">PHE/MN1-00</strain>
        <plasmid evidence="4">pLaw3</plasmid>
    </source>
</reference>
<keyword evidence="1" id="KW-1133">Transmembrane helix</keyword>
<gene>
    <name evidence="3" type="ordered locus">LIC056</name>
</gene>
<feature type="transmembrane region" description="Helical" evidence="1">
    <location>
        <begin position="114"/>
        <end position="134"/>
    </location>
</feature>
<dbReference type="InterPro" id="IPR036709">
    <property type="entry name" value="Autotransporte_beta_dom_sf"/>
</dbReference>
<dbReference type="KEGG" id="lip:LIC056"/>
<protein>
    <submittedName>
        <fullName evidence="3">NA</fullName>
    </submittedName>
</protein>
<feature type="transmembrane region" description="Helical" evidence="1">
    <location>
        <begin position="146"/>
        <end position="169"/>
    </location>
</feature>
<dbReference type="HOGENOM" id="CLU_456934_0_0_7"/>
<feature type="transmembrane region" description="Helical" evidence="1">
    <location>
        <begin position="52"/>
        <end position="71"/>
    </location>
</feature>
<name>Q1MNS5_LAWIP</name>
<evidence type="ECO:0000313" key="4">
    <source>
        <dbReference type="Proteomes" id="UP000002430"/>
    </source>
</evidence>
<dbReference type="Gene3D" id="2.40.128.130">
    <property type="entry name" value="Autotransporter beta-domain"/>
    <property type="match status" value="1"/>
</dbReference>
<keyword evidence="3" id="KW-0614">Plasmid</keyword>